<evidence type="ECO:0000259" key="4">
    <source>
        <dbReference type="PROSITE" id="PS01124"/>
    </source>
</evidence>
<accession>A0A1M6XWP6</accession>
<dbReference type="PANTHER" id="PTHR43280:SF32">
    <property type="entry name" value="TRANSCRIPTIONAL REGULATORY PROTEIN"/>
    <property type="match status" value="1"/>
</dbReference>
<dbReference type="SMART" id="SM00342">
    <property type="entry name" value="HTH_ARAC"/>
    <property type="match status" value="1"/>
</dbReference>
<evidence type="ECO:0000256" key="3">
    <source>
        <dbReference type="ARBA" id="ARBA00023163"/>
    </source>
</evidence>
<name>A0A1M6XWP6_9FLAO</name>
<dbReference type="Proteomes" id="UP000184069">
    <property type="component" value="Unassembled WGS sequence"/>
</dbReference>
<reference evidence="5 7" key="1">
    <citation type="submission" date="2016-07" db="EMBL/GenBank/DDBJ databases">
        <authorList>
            <person name="Jeong J.-J."/>
            <person name="Kim D.W."/>
            <person name="Sang M.K."/>
            <person name="Choi I.-G."/>
            <person name="Kim K.D."/>
        </authorList>
    </citation>
    <scope>NUCLEOTIDE SEQUENCE [LARGE SCALE GENOMIC DNA]</scope>
    <source>
        <strain evidence="5 7">C-26</strain>
    </source>
</reference>
<dbReference type="InterPro" id="IPR018060">
    <property type="entry name" value="HTH_AraC"/>
</dbReference>
<dbReference type="GO" id="GO:0043565">
    <property type="term" value="F:sequence-specific DNA binding"/>
    <property type="evidence" value="ECO:0007669"/>
    <property type="project" value="InterPro"/>
</dbReference>
<dbReference type="Proteomes" id="UP000093508">
    <property type="component" value="Unassembled WGS sequence"/>
</dbReference>
<dbReference type="PRINTS" id="PR00032">
    <property type="entry name" value="HTHARAC"/>
</dbReference>
<keyword evidence="1" id="KW-0805">Transcription regulation</keyword>
<organism evidence="6 8">
    <name type="scientific">Chryseobacterium contaminans</name>
    <dbReference type="NCBI Taxonomy" id="1423959"/>
    <lineage>
        <taxon>Bacteria</taxon>
        <taxon>Pseudomonadati</taxon>
        <taxon>Bacteroidota</taxon>
        <taxon>Flavobacteriia</taxon>
        <taxon>Flavobacteriales</taxon>
        <taxon>Weeksellaceae</taxon>
        <taxon>Chryseobacterium group</taxon>
        <taxon>Chryseobacterium</taxon>
    </lineage>
</organism>
<evidence type="ECO:0000313" key="5">
    <source>
        <dbReference type="EMBL" id="OCA78826.1"/>
    </source>
</evidence>
<dbReference type="Pfam" id="PF12833">
    <property type="entry name" value="HTH_18"/>
    <property type="match status" value="1"/>
</dbReference>
<evidence type="ECO:0000313" key="7">
    <source>
        <dbReference type="Proteomes" id="UP000093508"/>
    </source>
</evidence>
<dbReference type="Gene3D" id="1.10.10.60">
    <property type="entry name" value="Homeodomain-like"/>
    <property type="match status" value="2"/>
</dbReference>
<feature type="domain" description="HTH araC/xylS-type" evidence="4">
    <location>
        <begin position="200"/>
        <end position="301"/>
    </location>
</feature>
<sequence>MKNQIITINSVSELCSVFGFDKPKHPLIALIDAAQINVPESQIGTKVVLDLYMIALKDKDCGIEYGRNHFDFEEGVMAFSGPKQVNTIEKEMRPGEVKGWMLYFHPDLIRGTHLGSIISEYSFFDYKVVEALHLSEDEEVLVTDTVANIKNEFTQRIDSHSQRVIVSNIELLLNYCLRFYDRQFFTRTNQNKDIFSRFEKELKSYFDKEEQLKNSLPTINYFAEKLNLSSHYFSDLLKKETGRSAKDHINDYIIELAKNYLLGTNQTINEIAYSLGFNYPHYFTRLFKSKTGYTPLAYKQLN</sequence>
<keyword evidence="7" id="KW-1185">Reference proteome</keyword>
<keyword evidence="2" id="KW-0238">DNA-binding</keyword>
<dbReference type="EMBL" id="MAYF01000143">
    <property type="protein sequence ID" value="OCA78826.1"/>
    <property type="molecule type" value="Genomic_DNA"/>
</dbReference>
<dbReference type="PANTHER" id="PTHR43280">
    <property type="entry name" value="ARAC-FAMILY TRANSCRIPTIONAL REGULATOR"/>
    <property type="match status" value="1"/>
</dbReference>
<proteinExistence type="predicted"/>
<dbReference type="PROSITE" id="PS01124">
    <property type="entry name" value="HTH_ARAC_FAMILY_2"/>
    <property type="match status" value="1"/>
</dbReference>
<evidence type="ECO:0000313" key="6">
    <source>
        <dbReference type="EMBL" id="SHL10299.1"/>
    </source>
</evidence>
<evidence type="ECO:0000313" key="8">
    <source>
        <dbReference type="Proteomes" id="UP000184069"/>
    </source>
</evidence>
<gene>
    <name evidence="5" type="ORF">BBH99_20555</name>
    <name evidence="6" type="ORF">SAMN05444407_102248</name>
</gene>
<reference evidence="6 8" key="2">
    <citation type="submission" date="2016-11" db="EMBL/GenBank/DDBJ databases">
        <authorList>
            <person name="Jaros S."/>
            <person name="Januszkiewicz K."/>
            <person name="Wedrychowicz H."/>
        </authorList>
    </citation>
    <scope>NUCLEOTIDE SEQUENCE [LARGE SCALE GENOMIC DNA]</scope>
    <source>
        <strain evidence="6 8">DSM 27621</strain>
    </source>
</reference>
<keyword evidence="3" id="KW-0804">Transcription</keyword>
<evidence type="ECO:0000256" key="2">
    <source>
        <dbReference type="ARBA" id="ARBA00023125"/>
    </source>
</evidence>
<evidence type="ECO:0000256" key="1">
    <source>
        <dbReference type="ARBA" id="ARBA00023015"/>
    </source>
</evidence>
<dbReference type="OrthoDB" id="2600165at2"/>
<dbReference type="RefSeq" id="WP_066695065.1">
    <property type="nucleotide sequence ID" value="NZ_FRBM01000002.1"/>
</dbReference>
<dbReference type="AlphaFoldDB" id="A0A1M6XWP6"/>
<protein>
    <submittedName>
        <fullName evidence="5 6">Transcriptional regulator</fullName>
    </submittedName>
</protein>
<dbReference type="SUPFAM" id="SSF46689">
    <property type="entry name" value="Homeodomain-like"/>
    <property type="match status" value="1"/>
</dbReference>
<dbReference type="InterPro" id="IPR020449">
    <property type="entry name" value="Tscrpt_reg_AraC-type_HTH"/>
</dbReference>
<dbReference type="STRING" id="1423959.SAMN05444407_102248"/>
<dbReference type="InterPro" id="IPR009057">
    <property type="entry name" value="Homeodomain-like_sf"/>
</dbReference>
<dbReference type="GO" id="GO:0003700">
    <property type="term" value="F:DNA-binding transcription factor activity"/>
    <property type="evidence" value="ECO:0007669"/>
    <property type="project" value="InterPro"/>
</dbReference>
<dbReference type="EMBL" id="FRBM01000002">
    <property type="protein sequence ID" value="SHL10299.1"/>
    <property type="molecule type" value="Genomic_DNA"/>
</dbReference>